<proteinExistence type="predicted"/>
<evidence type="ECO:0000256" key="1">
    <source>
        <dbReference type="SAM" id="MobiDB-lite"/>
    </source>
</evidence>
<organism evidence="2">
    <name type="scientific">Siphoviridae sp. ct4fm14</name>
    <dbReference type="NCBI Taxonomy" id="2825331"/>
    <lineage>
        <taxon>Viruses</taxon>
        <taxon>Duplodnaviria</taxon>
        <taxon>Heunggongvirae</taxon>
        <taxon>Uroviricota</taxon>
        <taxon>Caudoviricetes</taxon>
    </lineage>
</organism>
<reference evidence="2" key="1">
    <citation type="journal article" date="2021" name="Proc. Natl. Acad. Sci. U.S.A.">
        <title>A Catalog of Tens of Thousands of Viruses from Human Metagenomes Reveals Hidden Associations with Chronic Diseases.</title>
        <authorList>
            <person name="Tisza M.J."/>
            <person name="Buck C.B."/>
        </authorList>
    </citation>
    <scope>NUCLEOTIDE SEQUENCE</scope>
    <source>
        <strain evidence="2">Ct4fm14</strain>
    </source>
</reference>
<evidence type="ECO:0000313" key="2">
    <source>
        <dbReference type="EMBL" id="DAF97662.1"/>
    </source>
</evidence>
<feature type="region of interest" description="Disordered" evidence="1">
    <location>
        <begin position="172"/>
        <end position="192"/>
    </location>
</feature>
<name>A0A8S5UTF9_9CAUD</name>
<dbReference type="EMBL" id="BK016135">
    <property type="protein sequence ID" value="DAF97662.1"/>
    <property type="molecule type" value="Genomic_DNA"/>
</dbReference>
<accession>A0A8S5UTF9</accession>
<protein>
    <submittedName>
        <fullName evidence="2">AAA domain protein</fullName>
    </submittedName>
</protein>
<sequence>MGQLSVGGVSAQFRPVLALLTESGTYTVPYAGWYRITAIGHGARGYGDDSAPLSTPAPGGAGGGGYLDKYLPAGAVLTATISDVASTLSYGGSALISAARGSGKTAGAVTGSGVVAFPSNETETPDVTPPDGIYDASLRSVGGAAGLRNDEAVSAAGGAGLFGGDGGDGGYALSESGDTHTSNGRTGSRGAGSGAGGSLYYVGSTTGYYAGAGGGGGYGGGGGKPTVVRNDAYYTGWLGAGSGGAGCVRIERIR</sequence>